<feature type="transmembrane region" description="Helical" evidence="7">
    <location>
        <begin position="588"/>
        <end position="604"/>
    </location>
</feature>
<feature type="compositionally biased region" description="Low complexity" evidence="6">
    <location>
        <begin position="117"/>
        <end position="127"/>
    </location>
</feature>
<keyword evidence="3 7" id="KW-0812">Transmembrane</keyword>
<dbReference type="EMBL" id="JALLAZ020000590">
    <property type="protein sequence ID" value="KAL3791547.1"/>
    <property type="molecule type" value="Genomic_DNA"/>
</dbReference>
<feature type="transmembrane region" description="Helical" evidence="7">
    <location>
        <begin position="451"/>
        <end position="470"/>
    </location>
</feature>
<dbReference type="GO" id="GO:0016020">
    <property type="term" value="C:membrane"/>
    <property type="evidence" value="ECO:0007669"/>
    <property type="project" value="UniProtKB-SubCell"/>
</dbReference>
<feature type="compositionally biased region" description="Polar residues" evidence="6">
    <location>
        <begin position="306"/>
        <end position="316"/>
    </location>
</feature>
<feature type="transmembrane region" description="Helical" evidence="7">
    <location>
        <begin position="776"/>
        <end position="798"/>
    </location>
</feature>
<evidence type="ECO:0000313" key="9">
    <source>
        <dbReference type="Proteomes" id="UP001530315"/>
    </source>
</evidence>
<evidence type="ECO:0000256" key="4">
    <source>
        <dbReference type="ARBA" id="ARBA00022989"/>
    </source>
</evidence>
<protein>
    <recommendedName>
        <fullName evidence="10">Protein PNS1</fullName>
    </recommendedName>
</protein>
<feature type="region of interest" description="Disordered" evidence="6">
    <location>
        <begin position="225"/>
        <end position="267"/>
    </location>
</feature>
<organism evidence="8 9">
    <name type="scientific">Stephanodiscus triporus</name>
    <dbReference type="NCBI Taxonomy" id="2934178"/>
    <lineage>
        <taxon>Eukaryota</taxon>
        <taxon>Sar</taxon>
        <taxon>Stramenopiles</taxon>
        <taxon>Ochrophyta</taxon>
        <taxon>Bacillariophyta</taxon>
        <taxon>Coscinodiscophyceae</taxon>
        <taxon>Thalassiosirophycidae</taxon>
        <taxon>Stephanodiscales</taxon>
        <taxon>Stephanodiscaceae</taxon>
        <taxon>Stephanodiscus</taxon>
    </lineage>
</organism>
<feature type="region of interest" description="Disordered" evidence="6">
    <location>
        <begin position="1"/>
        <end position="171"/>
    </location>
</feature>
<feature type="transmembrane region" description="Helical" evidence="7">
    <location>
        <begin position="609"/>
        <end position="625"/>
    </location>
</feature>
<feature type="transmembrane region" description="Helical" evidence="7">
    <location>
        <begin position="477"/>
        <end position="499"/>
    </location>
</feature>
<feature type="compositionally biased region" description="Pro residues" evidence="6">
    <location>
        <begin position="147"/>
        <end position="165"/>
    </location>
</feature>
<comment type="caution">
    <text evidence="8">The sequence shown here is derived from an EMBL/GenBank/DDBJ whole genome shotgun (WGS) entry which is preliminary data.</text>
</comment>
<evidence type="ECO:0000256" key="7">
    <source>
        <dbReference type="SAM" id="Phobius"/>
    </source>
</evidence>
<dbReference type="Pfam" id="PF04515">
    <property type="entry name" value="Choline_transpo"/>
    <property type="match status" value="1"/>
</dbReference>
<evidence type="ECO:0000256" key="6">
    <source>
        <dbReference type="SAM" id="MobiDB-lite"/>
    </source>
</evidence>
<keyword evidence="4 7" id="KW-1133">Transmembrane helix</keyword>
<comment type="similarity">
    <text evidence="2">Belongs to the CTL (choline transporter-like) family.</text>
</comment>
<sequence length="857" mass="94798">MALAAKAPANGNGVPSGRPPPQVPSSRPSPQALAAHVTISPEEDVDNKAVKSSRRKGSSSSRRQGSHRTRSVSDGVRFMSEGQQQLQQYYQQHQYHHHHHRQQQYQQQQHHLHHHQQQQQHHQQQQQHHFHGGYQNHNNYQMQYTNQPPPPSYGFTQPPPIPPSSSPRHHHMKIEPSAHFSRRGGSFDASNYFHGVDPSAPSYGSLPPRQRSSSREFSAMGELSSVMGRPGLSPSSASARGLLRSQSVGNPNASRHRRTMSDSMVKPPQPIPPPPVPEGLYQGNYPFIVPDPNYPSNRKLGATHGSIGSYSSLQSHHSFKGPPPSPGRGMHELGPEAEAFLGQQMGHPLRPVRPKTHMRQQSVNVYMKAFKGEKQPKSCKDVLFGVLFLLQLVVMFYVGLKFGPEAFVDSETAKGLDDDQMLNPVLDKLHPLLAGNDTGDIKLDYWNIVKMANVCGAFAIVVSALALAFMMAMSRNLVYVALVLSIGVSFAWGTIGIGIDPKSFVPITGIITLMLTVGYMFVVWDRIPFASANLTTALTGVRDNLGVVGIAFLFQFLALVCSICYSVAYVGLYDVMISGDSVYSSDRAMILMHVLFLVSYYWTFQVLRHIVMVTVAGTIGSWWFGQPSSLYETFLESTVYSFGSICYGSLFVGFVHFLQQITEGLRPNRDNSAMMCFYECSLFFQEKIVNCVDSLADSFTPWAFTYVGLYHYGLKDAGHKVNELFYHRGWTRIVTDDLISNVLAMVSLVIGGLSGSFAVILQALEGHGLTNYGHPVLVSFTIGFMVGIVLSTVLFSIIDSSVSAVIVCFAGSPVEFQRIHPELSREMCLAWKEVWPGSLDLDISSSLMASTGRHPIL</sequence>
<keyword evidence="9" id="KW-1185">Reference proteome</keyword>
<dbReference type="PANTHER" id="PTHR12385:SF4">
    <property type="entry name" value="PROTEIN PNS1"/>
    <property type="match status" value="1"/>
</dbReference>
<evidence type="ECO:0008006" key="10">
    <source>
        <dbReference type="Google" id="ProtNLM"/>
    </source>
</evidence>
<evidence type="ECO:0000256" key="5">
    <source>
        <dbReference type="ARBA" id="ARBA00023136"/>
    </source>
</evidence>
<proteinExistence type="inferred from homology"/>
<feature type="transmembrane region" description="Helical" evidence="7">
    <location>
        <begin position="637"/>
        <end position="658"/>
    </location>
</feature>
<dbReference type="Proteomes" id="UP001530315">
    <property type="component" value="Unassembled WGS sequence"/>
</dbReference>
<feature type="transmembrane region" description="Helical" evidence="7">
    <location>
        <begin position="382"/>
        <end position="400"/>
    </location>
</feature>
<keyword evidence="5 7" id="KW-0472">Membrane</keyword>
<feature type="transmembrane region" description="Helical" evidence="7">
    <location>
        <begin position="545"/>
        <end position="568"/>
    </location>
</feature>
<reference evidence="8 9" key="1">
    <citation type="submission" date="2024-10" db="EMBL/GenBank/DDBJ databases">
        <title>Updated reference genomes for cyclostephanoid diatoms.</title>
        <authorList>
            <person name="Roberts W.R."/>
            <person name="Alverson A.J."/>
        </authorList>
    </citation>
    <scope>NUCLEOTIDE SEQUENCE [LARGE SCALE GENOMIC DNA]</scope>
    <source>
        <strain evidence="8 9">AJA276-08</strain>
    </source>
</reference>
<evidence type="ECO:0000313" key="8">
    <source>
        <dbReference type="EMBL" id="KAL3791547.1"/>
    </source>
</evidence>
<feature type="compositionally biased region" description="Polar residues" evidence="6">
    <location>
        <begin position="233"/>
        <end position="253"/>
    </location>
</feature>
<feature type="compositionally biased region" description="Polar residues" evidence="6">
    <location>
        <begin position="135"/>
        <end position="146"/>
    </location>
</feature>
<evidence type="ECO:0000256" key="1">
    <source>
        <dbReference type="ARBA" id="ARBA00004141"/>
    </source>
</evidence>
<dbReference type="InterPro" id="IPR007603">
    <property type="entry name" value="Choline_transptr-like"/>
</dbReference>
<name>A0ABD3PU78_9STRA</name>
<evidence type="ECO:0000256" key="3">
    <source>
        <dbReference type="ARBA" id="ARBA00022692"/>
    </source>
</evidence>
<feature type="compositionally biased region" description="Low complexity" evidence="6">
    <location>
        <begin position="83"/>
        <end position="93"/>
    </location>
</feature>
<feature type="region of interest" description="Disordered" evidence="6">
    <location>
        <begin position="302"/>
        <end position="326"/>
    </location>
</feature>
<accession>A0ABD3PU78</accession>
<feature type="transmembrane region" description="Helical" evidence="7">
    <location>
        <begin position="505"/>
        <end position="524"/>
    </location>
</feature>
<feature type="transmembrane region" description="Helical" evidence="7">
    <location>
        <begin position="738"/>
        <end position="764"/>
    </location>
</feature>
<evidence type="ECO:0000256" key="2">
    <source>
        <dbReference type="ARBA" id="ARBA00007168"/>
    </source>
</evidence>
<dbReference type="PANTHER" id="PTHR12385">
    <property type="entry name" value="CHOLINE TRANSPORTER-LIKE (SLC FAMILY 44)"/>
    <property type="match status" value="1"/>
</dbReference>
<gene>
    <name evidence="8" type="ORF">ACHAW5_000850</name>
</gene>
<comment type="subcellular location">
    <subcellularLocation>
        <location evidence="1">Membrane</location>
        <topology evidence="1">Multi-pass membrane protein</topology>
    </subcellularLocation>
</comment>
<dbReference type="AlphaFoldDB" id="A0ABD3PU78"/>